<proteinExistence type="predicted"/>
<evidence type="ECO:0000313" key="2">
    <source>
        <dbReference type="Proteomes" id="UP000670947"/>
    </source>
</evidence>
<dbReference type="InterPro" id="IPR025551">
    <property type="entry name" value="WapI/YxiJ-like"/>
</dbReference>
<evidence type="ECO:0000313" key="1">
    <source>
        <dbReference type="EMBL" id="MBO7748956.1"/>
    </source>
</evidence>
<dbReference type="EMBL" id="JAGGDJ010000088">
    <property type="protein sequence ID" value="MBO7748956.1"/>
    <property type="molecule type" value="Genomic_DNA"/>
</dbReference>
<dbReference type="RefSeq" id="WP_208851470.1">
    <property type="nucleotide sequence ID" value="NZ_JAGGDJ010000088.1"/>
</dbReference>
<reference evidence="1 2" key="1">
    <citation type="submission" date="2021-03" db="EMBL/GenBank/DDBJ databases">
        <title>Paenibacillus artemisicola MWE-103 whole genome sequence.</title>
        <authorList>
            <person name="Ham Y.J."/>
        </authorList>
    </citation>
    <scope>NUCLEOTIDE SEQUENCE [LARGE SCALE GENOMIC DNA]</scope>
    <source>
        <strain evidence="1 2">MWE-103</strain>
    </source>
</reference>
<organism evidence="1 2">
    <name type="scientific">Paenibacillus artemisiicola</name>
    <dbReference type="NCBI Taxonomy" id="1172618"/>
    <lineage>
        <taxon>Bacteria</taxon>
        <taxon>Bacillati</taxon>
        <taxon>Bacillota</taxon>
        <taxon>Bacilli</taxon>
        <taxon>Bacillales</taxon>
        <taxon>Paenibacillaceae</taxon>
        <taxon>Paenibacillus</taxon>
    </lineage>
</organism>
<dbReference type="Pfam" id="PF14176">
    <property type="entry name" value="YxiJ"/>
    <property type="match status" value="1"/>
</dbReference>
<gene>
    <name evidence="1" type="ORF">I8J29_32815</name>
</gene>
<name>A0ABS3WKU4_9BACL</name>
<dbReference type="Proteomes" id="UP000670947">
    <property type="component" value="Unassembled WGS sequence"/>
</dbReference>
<sequence>MDSVIQKLKNINLDNPFPYRDTDKIQADFQYDFLKLTDDKNSLVGDFNTYCMNIAGTLSYVLAGKTSKIPQRQIEILKFSFFSWFQQYMFIQDKISDYVEFSRE</sequence>
<comment type="caution">
    <text evidence="1">The sequence shown here is derived from an EMBL/GenBank/DDBJ whole genome shotgun (WGS) entry which is preliminary data.</text>
</comment>
<keyword evidence="2" id="KW-1185">Reference proteome</keyword>
<evidence type="ECO:0008006" key="3">
    <source>
        <dbReference type="Google" id="ProtNLM"/>
    </source>
</evidence>
<accession>A0ABS3WKU4</accession>
<protein>
    <recommendedName>
        <fullName evidence="3">YxiJ-like protein</fullName>
    </recommendedName>
</protein>